<proteinExistence type="predicted"/>
<evidence type="ECO:0000313" key="1">
    <source>
        <dbReference type="EMBL" id="KAI3356299.1"/>
    </source>
</evidence>
<dbReference type="EMBL" id="CM041550">
    <property type="protein sequence ID" value="KAI3356299.1"/>
    <property type="molecule type" value="Genomic_DNA"/>
</dbReference>
<keyword evidence="2" id="KW-1185">Reference proteome</keyword>
<organism evidence="1 2">
    <name type="scientific">Scortum barcoo</name>
    <name type="common">barcoo grunter</name>
    <dbReference type="NCBI Taxonomy" id="214431"/>
    <lineage>
        <taxon>Eukaryota</taxon>
        <taxon>Metazoa</taxon>
        <taxon>Chordata</taxon>
        <taxon>Craniata</taxon>
        <taxon>Vertebrata</taxon>
        <taxon>Euteleostomi</taxon>
        <taxon>Actinopterygii</taxon>
        <taxon>Neopterygii</taxon>
        <taxon>Teleostei</taxon>
        <taxon>Neoteleostei</taxon>
        <taxon>Acanthomorphata</taxon>
        <taxon>Eupercaria</taxon>
        <taxon>Centrarchiformes</taxon>
        <taxon>Terapontoidei</taxon>
        <taxon>Terapontidae</taxon>
        <taxon>Scortum</taxon>
    </lineage>
</organism>
<comment type="caution">
    <text evidence="1">The sequence shown here is derived from an EMBL/GenBank/DDBJ whole genome shotgun (WGS) entry which is preliminary data.</text>
</comment>
<reference evidence="1" key="1">
    <citation type="submission" date="2022-04" db="EMBL/GenBank/DDBJ databases">
        <title>Jade perch genome.</title>
        <authorList>
            <person name="Chao B."/>
        </authorList>
    </citation>
    <scope>NUCLEOTIDE SEQUENCE</scope>
    <source>
        <strain evidence="1">CB-2022</strain>
    </source>
</reference>
<accession>A0ACB8VL85</accession>
<protein>
    <submittedName>
        <fullName evidence="1">Uncharacterized protein</fullName>
    </submittedName>
</protein>
<evidence type="ECO:0000313" key="2">
    <source>
        <dbReference type="Proteomes" id="UP000831701"/>
    </source>
</evidence>
<dbReference type="Proteomes" id="UP000831701">
    <property type="component" value="Chromosome 20"/>
</dbReference>
<sequence length="480" mass="53219">MSLAPKDLSSLLSIVSEESCGSSFESLSALLHQLFGKADHFRAGSVLVMLLQQPDLLPSSPQRLTALYLLWEMYRTEPLAANPFAAVFAHLLNPAGGGEERLLSGFLPPITQPEKFFLSQLMLAPPRDLFKKTPRQVSCMDVTNMPQSIDISGLQLALAERQSELPTQSKASFPSILNDPDPDSSNSGFDSSVANQIIESLVTGPRPPLESKLEISSSLSENIKLTSHTPRVTLTSNQTSVCLSVLRSLPPRVHQAAAASVHVCEDELAWLNPTEPDHSIQWDRSMCVKNSTGVEIKRIMSKAFKSPLSAQQQSQLLAELEKDPKLVYHIGLSPAKLPDLVENNPLVAIEMLLKLMQSSQITEYFSVLVNMDMSLHSMEVVNRLTTAVDLPPEFIHLYISNCISTCEQIKDKYMQNRLVRLVCVFLQSLIRNKIINVQDLFIEVQAFCIEFSRIREAAGLFRLLKTLDTGENPAETKPAK</sequence>
<name>A0ACB8VL85_9TELE</name>
<gene>
    <name evidence="1" type="ORF">L3Q82_017194</name>
</gene>